<name>E7QQC5_HALPU</name>
<reference evidence="3" key="2">
    <citation type="submission" date="2016-11" db="EMBL/GenBank/DDBJ databases">
        <authorList>
            <person name="Jaros S."/>
            <person name="Januszkiewicz K."/>
            <person name="Wedrychowicz H."/>
        </authorList>
    </citation>
    <scope>NUCLEOTIDE SEQUENCE [LARGE SCALE GENOMIC DNA]</scope>
    <source>
        <strain evidence="3">DX253</strain>
    </source>
</reference>
<dbReference type="InterPro" id="IPR023214">
    <property type="entry name" value="HAD_sf"/>
</dbReference>
<keyword evidence="5" id="KW-1185">Reference proteome</keyword>
<dbReference type="InterPro" id="IPR006439">
    <property type="entry name" value="HAD-SF_hydro_IA"/>
</dbReference>
<dbReference type="PANTHER" id="PTHR43434">
    <property type="entry name" value="PHOSPHOGLYCOLATE PHOSPHATASE"/>
    <property type="match status" value="1"/>
</dbReference>
<reference evidence="2 4" key="1">
    <citation type="journal article" date="2014" name="ISME J.">
        <title>Trehalose/2-sulfotrehalose biosynthesis and glycine-betaine uptake are widely spread mechanisms for osmoadaptation in the Halobacteriales.</title>
        <authorList>
            <person name="Youssef N.H."/>
            <person name="Savage-Ashlock K.N."/>
            <person name="McCully A.L."/>
            <person name="Luedtke B."/>
            <person name="Shaw E.I."/>
            <person name="Hoff W.D."/>
            <person name="Elshahed M.S."/>
        </authorList>
    </citation>
    <scope>NUCLEOTIDE SEQUENCE [LARGE SCALE GENOMIC DNA]</scope>
    <source>
        <strain evidence="2 4">DX253</strain>
    </source>
</reference>
<dbReference type="SFLD" id="SFLDG01129">
    <property type="entry name" value="C1.5:_HAD__Beta-PGM__Phosphata"/>
    <property type="match status" value="1"/>
</dbReference>
<evidence type="ECO:0000313" key="4">
    <source>
        <dbReference type="Proteomes" id="UP000003751"/>
    </source>
</evidence>
<keyword evidence="2" id="KW-0378">Hydrolase</keyword>
<dbReference type="Gene3D" id="1.10.150.240">
    <property type="entry name" value="Putative phosphatase, domain 2"/>
    <property type="match status" value="1"/>
</dbReference>
<evidence type="ECO:0000256" key="1">
    <source>
        <dbReference type="ARBA" id="ARBA00007958"/>
    </source>
</evidence>
<dbReference type="SFLD" id="SFLDS00003">
    <property type="entry name" value="Haloacid_Dehalogenase"/>
    <property type="match status" value="1"/>
</dbReference>
<dbReference type="OrthoDB" id="212720at2157"/>
<dbReference type="InterPro" id="IPR050155">
    <property type="entry name" value="HAD-like_hydrolase_sf"/>
</dbReference>
<dbReference type="GO" id="GO:0008967">
    <property type="term" value="F:phosphoglycolate phosphatase activity"/>
    <property type="evidence" value="ECO:0007669"/>
    <property type="project" value="TreeGrafter"/>
</dbReference>
<dbReference type="RefSeq" id="WP_007977639.1">
    <property type="nucleotide sequence ID" value="NZ_AEMG01000004.1"/>
</dbReference>
<comment type="similarity">
    <text evidence="1">Belongs to the HAD-like hydrolase superfamily.</text>
</comment>
<dbReference type="SUPFAM" id="SSF56784">
    <property type="entry name" value="HAD-like"/>
    <property type="match status" value="1"/>
</dbReference>
<accession>E7QQC5</accession>
<evidence type="ECO:0000313" key="5">
    <source>
        <dbReference type="Proteomes" id="UP000184203"/>
    </source>
</evidence>
<dbReference type="NCBIfam" id="TIGR01549">
    <property type="entry name" value="HAD-SF-IA-v1"/>
    <property type="match status" value="1"/>
</dbReference>
<dbReference type="InterPro" id="IPR036412">
    <property type="entry name" value="HAD-like_sf"/>
</dbReference>
<dbReference type="PROSITE" id="PS01228">
    <property type="entry name" value="COF_1"/>
    <property type="match status" value="1"/>
</dbReference>
<dbReference type="InterPro" id="IPR041492">
    <property type="entry name" value="HAD_2"/>
</dbReference>
<dbReference type="GO" id="GO:0006281">
    <property type="term" value="P:DNA repair"/>
    <property type="evidence" value="ECO:0007669"/>
    <property type="project" value="TreeGrafter"/>
</dbReference>
<organism evidence="2 4">
    <name type="scientific">Haladaptatus paucihalophilus DX253</name>
    <dbReference type="NCBI Taxonomy" id="797209"/>
    <lineage>
        <taxon>Archaea</taxon>
        <taxon>Methanobacteriati</taxon>
        <taxon>Methanobacteriota</taxon>
        <taxon>Stenosarchaea group</taxon>
        <taxon>Halobacteria</taxon>
        <taxon>Halobacteriales</taxon>
        <taxon>Haladaptataceae</taxon>
        <taxon>Haladaptatus</taxon>
    </lineage>
</organism>
<dbReference type="AlphaFoldDB" id="E7QQC5"/>
<dbReference type="Gene3D" id="3.40.50.1000">
    <property type="entry name" value="HAD superfamily/HAD-like"/>
    <property type="match status" value="1"/>
</dbReference>
<evidence type="ECO:0000313" key="2">
    <source>
        <dbReference type="EMBL" id="EFW93189.1"/>
    </source>
</evidence>
<gene>
    <name evidence="3" type="ORF">SAMN05444342_1379</name>
    <name evidence="2" type="ORF">ZOD2009_04977</name>
</gene>
<evidence type="ECO:0000313" key="3">
    <source>
        <dbReference type="EMBL" id="SHK47387.1"/>
    </source>
</evidence>
<protein>
    <submittedName>
        <fullName evidence="2">HAD-superfamily hydrolase, subfamily IA, variant 1</fullName>
    </submittedName>
    <submittedName>
        <fullName evidence="3">Phosphoglycolate phosphatase</fullName>
    </submittedName>
</protein>
<dbReference type="Pfam" id="PF13419">
    <property type="entry name" value="HAD_2"/>
    <property type="match status" value="1"/>
</dbReference>
<reference evidence="5" key="3">
    <citation type="submission" date="2016-11" db="EMBL/GenBank/DDBJ databases">
        <authorList>
            <person name="Varghese N."/>
            <person name="Submissions S."/>
        </authorList>
    </citation>
    <scope>NUCLEOTIDE SEQUENCE [LARGE SCALE GENOMIC DNA]</scope>
    <source>
        <strain evidence="5">DX253</strain>
    </source>
</reference>
<dbReference type="EMBL" id="AEMG01000004">
    <property type="protein sequence ID" value="EFW93189.1"/>
    <property type="molecule type" value="Genomic_DNA"/>
</dbReference>
<dbReference type="eggNOG" id="arCOG02296">
    <property type="taxonomic scope" value="Archaea"/>
</dbReference>
<dbReference type="Proteomes" id="UP000003751">
    <property type="component" value="Unassembled WGS sequence"/>
</dbReference>
<sequence length="172" mass="18352">MIDDVSAVVYDLDGTLVNLVVNWKQVARDVADVLSDHGVDASGADLWAMLDLADEANARGAVESVIGDHECLGARRSKRLPHADELLRRDVPVGVCSLNCEASCHVSLETHGLADAVDAVVGRDSVPTRKPDPEPLRATLRTLGIDGPALFIGDSPRDELTAERAGVAFEYV</sequence>
<dbReference type="EMBL" id="FRAN01000002">
    <property type="protein sequence ID" value="SHK47387.1"/>
    <property type="molecule type" value="Genomic_DNA"/>
</dbReference>
<dbReference type="InterPro" id="IPR023198">
    <property type="entry name" value="PGP-like_dom2"/>
</dbReference>
<dbReference type="Proteomes" id="UP000184203">
    <property type="component" value="Unassembled WGS sequence"/>
</dbReference>
<dbReference type="STRING" id="797209.GCA_000376445_01110"/>
<dbReference type="PATRIC" id="fig|797209.4.peg.987"/>
<proteinExistence type="inferred from homology"/>
<dbReference type="PANTHER" id="PTHR43434:SF1">
    <property type="entry name" value="PHOSPHOGLYCOLATE PHOSPHATASE"/>
    <property type="match status" value="1"/>
</dbReference>